<dbReference type="GO" id="GO:0012505">
    <property type="term" value="C:endomembrane system"/>
    <property type="evidence" value="ECO:0007669"/>
    <property type="project" value="UniProtKB-SubCell"/>
</dbReference>
<name>A0A183N8I5_9TREM</name>
<evidence type="ECO:0000256" key="4">
    <source>
        <dbReference type="ARBA" id="ARBA00023136"/>
    </source>
</evidence>
<dbReference type="Pfam" id="PF02487">
    <property type="entry name" value="CLN3"/>
    <property type="match status" value="1"/>
</dbReference>
<dbReference type="EMBL" id="UZAI01020539">
    <property type="protein sequence ID" value="VDP52024.1"/>
    <property type="molecule type" value="Genomic_DNA"/>
</dbReference>
<keyword evidence="3" id="KW-1133">Transmembrane helix</keyword>
<keyword evidence="2" id="KW-0812">Transmembrane</keyword>
<dbReference type="InterPro" id="IPR003492">
    <property type="entry name" value="Battenin_disease_Cln3"/>
</dbReference>
<sequence length="86" mass="10122">MLVHMYFLYSISSVILIRILISSCTVCLYQVLYQIGVFLSRSSVSFIQFKTTWIMSLLQVSSLIFFFPCLINTTKWTPYSWSQLFQ</sequence>
<evidence type="ECO:0000313" key="5">
    <source>
        <dbReference type="EMBL" id="VDP52024.1"/>
    </source>
</evidence>
<reference evidence="5 6" key="1">
    <citation type="submission" date="2018-11" db="EMBL/GenBank/DDBJ databases">
        <authorList>
            <consortium name="Pathogen Informatics"/>
        </authorList>
    </citation>
    <scope>NUCLEOTIDE SEQUENCE [LARGE SCALE GENOMIC DNA]</scope>
    <source>
        <strain evidence="5 6">Zambia</strain>
    </source>
</reference>
<evidence type="ECO:0000313" key="6">
    <source>
        <dbReference type="Proteomes" id="UP000277204"/>
    </source>
</evidence>
<comment type="subcellular location">
    <subcellularLocation>
        <location evidence="1">Endomembrane system</location>
        <topology evidence="1">Multi-pass membrane protein</topology>
    </subcellularLocation>
</comment>
<accession>A0A183N8I5</accession>
<dbReference type="AlphaFoldDB" id="A0A183N8I5"/>
<proteinExistence type="predicted"/>
<keyword evidence="4" id="KW-0472">Membrane</keyword>
<evidence type="ECO:0000256" key="3">
    <source>
        <dbReference type="ARBA" id="ARBA00022989"/>
    </source>
</evidence>
<dbReference type="PRINTS" id="PR01315">
    <property type="entry name" value="BATTENIN"/>
</dbReference>
<organism evidence="5 6">
    <name type="scientific">Schistosoma margrebowiei</name>
    <dbReference type="NCBI Taxonomy" id="48269"/>
    <lineage>
        <taxon>Eukaryota</taxon>
        <taxon>Metazoa</taxon>
        <taxon>Spiralia</taxon>
        <taxon>Lophotrochozoa</taxon>
        <taxon>Platyhelminthes</taxon>
        <taxon>Trematoda</taxon>
        <taxon>Digenea</taxon>
        <taxon>Strigeidida</taxon>
        <taxon>Schistosomatoidea</taxon>
        <taxon>Schistosomatidae</taxon>
        <taxon>Schistosoma</taxon>
    </lineage>
</organism>
<keyword evidence="6" id="KW-1185">Reference proteome</keyword>
<protein>
    <submittedName>
        <fullName evidence="5">Uncharacterized protein</fullName>
    </submittedName>
</protein>
<dbReference type="GO" id="GO:0016020">
    <property type="term" value="C:membrane"/>
    <property type="evidence" value="ECO:0007669"/>
    <property type="project" value="InterPro"/>
</dbReference>
<evidence type="ECO:0000256" key="2">
    <source>
        <dbReference type="ARBA" id="ARBA00022692"/>
    </source>
</evidence>
<evidence type="ECO:0000256" key="1">
    <source>
        <dbReference type="ARBA" id="ARBA00004127"/>
    </source>
</evidence>
<gene>
    <name evidence="5" type="ORF">SMRZ_LOCUS24610</name>
</gene>
<dbReference type="Proteomes" id="UP000277204">
    <property type="component" value="Unassembled WGS sequence"/>
</dbReference>